<dbReference type="GO" id="GO:0009423">
    <property type="term" value="P:chorismate biosynthetic process"/>
    <property type="evidence" value="ECO:0007669"/>
    <property type="project" value="UniProtKB-UniRule"/>
</dbReference>
<feature type="binding site" evidence="11">
    <location>
        <position position="82"/>
    </location>
    <ligand>
        <name>substrate</name>
    </ligand>
</feature>
<evidence type="ECO:0000256" key="6">
    <source>
        <dbReference type="ARBA" id="ARBA00022741"/>
    </source>
</evidence>
<keyword evidence="7 11" id="KW-0418">Kinase</keyword>
<dbReference type="GO" id="GO:0000287">
    <property type="term" value="F:magnesium ion binding"/>
    <property type="evidence" value="ECO:0007669"/>
    <property type="project" value="UniProtKB-UniRule"/>
</dbReference>
<comment type="subcellular location">
    <subcellularLocation>
        <location evidence="11">Cytoplasm</location>
    </subcellularLocation>
</comment>
<keyword evidence="4 11" id="KW-0028">Amino-acid biosynthesis</keyword>
<keyword evidence="11" id="KW-0963">Cytoplasm</keyword>
<dbReference type="CDD" id="cd00464">
    <property type="entry name" value="SK"/>
    <property type="match status" value="1"/>
</dbReference>
<evidence type="ECO:0000313" key="12">
    <source>
        <dbReference type="EMBL" id="KRO73309.1"/>
    </source>
</evidence>
<dbReference type="InterPro" id="IPR031322">
    <property type="entry name" value="Shikimate/glucono_kinase"/>
</dbReference>
<comment type="catalytic activity">
    <reaction evidence="10 11">
        <text>shikimate + ATP = 3-phosphoshikimate + ADP + H(+)</text>
        <dbReference type="Rhea" id="RHEA:13121"/>
        <dbReference type="ChEBI" id="CHEBI:15378"/>
        <dbReference type="ChEBI" id="CHEBI:30616"/>
        <dbReference type="ChEBI" id="CHEBI:36208"/>
        <dbReference type="ChEBI" id="CHEBI:145989"/>
        <dbReference type="ChEBI" id="CHEBI:456216"/>
        <dbReference type="EC" id="2.7.1.71"/>
    </reaction>
</comment>
<dbReference type="InterPro" id="IPR027417">
    <property type="entry name" value="P-loop_NTPase"/>
</dbReference>
<dbReference type="InterPro" id="IPR023000">
    <property type="entry name" value="Shikimate_kinase_CS"/>
</dbReference>
<evidence type="ECO:0000256" key="1">
    <source>
        <dbReference type="ARBA" id="ARBA00004842"/>
    </source>
</evidence>
<dbReference type="GO" id="GO:0004765">
    <property type="term" value="F:shikimate kinase activity"/>
    <property type="evidence" value="ECO:0007669"/>
    <property type="project" value="UniProtKB-UniRule"/>
</dbReference>
<reference evidence="12 13" key="1">
    <citation type="submission" date="2015-10" db="EMBL/GenBank/DDBJ databases">
        <title>Metagenome-Assembled Genomes uncover a global brackish microbiome.</title>
        <authorList>
            <person name="Hugerth L.W."/>
            <person name="Larsson J."/>
            <person name="Alneberg J."/>
            <person name="Lindh M.V."/>
            <person name="Legrand C."/>
            <person name="Pinhassi J."/>
            <person name="Andersson A.F."/>
        </authorList>
    </citation>
    <scope>NUCLEOTIDE SEQUENCE [LARGE SCALE GENOMIC DNA]</scope>
    <source>
        <strain evidence="12">BACL4 MAG-120507-bin80</strain>
    </source>
</reference>
<dbReference type="Pfam" id="PF01202">
    <property type="entry name" value="SKI"/>
    <property type="match status" value="1"/>
</dbReference>
<evidence type="ECO:0000256" key="5">
    <source>
        <dbReference type="ARBA" id="ARBA00022679"/>
    </source>
</evidence>
<keyword evidence="8 11" id="KW-0067">ATP-binding</keyword>
<protein>
    <recommendedName>
        <fullName evidence="3 11">Shikimate kinase</fullName>
        <shortName evidence="11">SK</shortName>
        <ecNumber evidence="3 11">2.7.1.71</ecNumber>
    </recommendedName>
</protein>
<dbReference type="GO" id="GO:0005829">
    <property type="term" value="C:cytosol"/>
    <property type="evidence" value="ECO:0007669"/>
    <property type="project" value="TreeGrafter"/>
</dbReference>
<comment type="pathway">
    <text evidence="1 11">Metabolic intermediate biosynthesis; chorismate biosynthesis; chorismate from D-erythrose 4-phosphate and phosphoenolpyruvate: step 5/7.</text>
</comment>
<comment type="similarity">
    <text evidence="2 11">Belongs to the shikimate kinase family.</text>
</comment>
<sequence>MKSSSSLFLVGPMGVGKTTIGKVLAESLGLEFVDSDREIERVTGADIPWIFDVEGEEGFRARESKMIEQLTSRTNIVLATGGGAILAEANRQWLMSRGCVIYLRAPISQQIERTKRDKSRPLLQTADPAQKIRDLMAFREPLYREVADFTVDTYRRGPKAVCAEIQRQLNSDENVPA</sequence>
<keyword evidence="11" id="KW-0479">Metal-binding</keyword>
<evidence type="ECO:0000256" key="7">
    <source>
        <dbReference type="ARBA" id="ARBA00022777"/>
    </source>
</evidence>
<feature type="binding site" evidence="11">
    <location>
        <begin position="14"/>
        <end position="19"/>
    </location>
    <ligand>
        <name>ATP</name>
        <dbReference type="ChEBI" id="CHEBI:30616"/>
    </ligand>
</feature>
<dbReference type="InterPro" id="IPR000623">
    <property type="entry name" value="Shikimate_kinase/TSH1"/>
</dbReference>
<dbReference type="PROSITE" id="PS01128">
    <property type="entry name" value="SHIKIMATE_KINASE"/>
    <property type="match status" value="1"/>
</dbReference>
<evidence type="ECO:0000256" key="3">
    <source>
        <dbReference type="ARBA" id="ARBA00012154"/>
    </source>
</evidence>
<dbReference type="HAMAP" id="MF_00109">
    <property type="entry name" value="Shikimate_kinase"/>
    <property type="match status" value="1"/>
</dbReference>
<dbReference type="EC" id="2.7.1.71" evidence="3 11"/>
<dbReference type="PANTHER" id="PTHR21087:SF16">
    <property type="entry name" value="SHIKIMATE KINASE 1, CHLOROPLASTIC"/>
    <property type="match status" value="1"/>
</dbReference>
<dbReference type="GO" id="GO:0009073">
    <property type="term" value="P:aromatic amino acid family biosynthetic process"/>
    <property type="evidence" value="ECO:0007669"/>
    <property type="project" value="UniProtKB-KW"/>
</dbReference>
<feature type="binding site" evidence="11">
    <location>
        <position position="36"/>
    </location>
    <ligand>
        <name>substrate</name>
    </ligand>
</feature>
<feature type="binding site" evidence="11">
    <location>
        <position position="18"/>
    </location>
    <ligand>
        <name>Mg(2+)</name>
        <dbReference type="ChEBI" id="CHEBI:18420"/>
    </ligand>
</feature>
<feature type="binding site" evidence="11">
    <location>
        <position position="60"/>
    </location>
    <ligand>
        <name>substrate</name>
    </ligand>
</feature>
<comment type="cofactor">
    <cofactor evidence="11">
        <name>Mg(2+)</name>
        <dbReference type="ChEBI" id="CHEBI:18420"/>
    </cofactor>
    <text evidence="11">Binds 1 Mg(2+) ion per subunit.</text>
</comment>
<feature type="binding site" evidence="11">
    <location>
        <position position="156"/>
    </location>
    <ligand>
        <name>ATP</name>
        <dbReference type="ChEBI" id="CHEBI:30616"/>
    </ligand>
</feature>
<evidence type="ECO:0000256" key="10">
    <source>
        <dbReference type="ARBA" id="ARBA00048567"/>
    </source>
</evidence>
<comment type="caution">
    <text evidence="12">The sequence shown here is derived from an EMBL/GenBank/DDBJ whole genome shotgun (WGS) entry which is preliminary data.</text>
</comment>
<dbReference type="SUPFAM" id="SSF52540">
    <property type="entry name" value="P-loop containing nucleoside triphosphate hydrolases"/>
    <property type="match status" value="1"/>
</dbReference>
<keyword evidence="11" id="KW-0460">Magnesium</keyword>
<feature type="binding site" evidence="11">
    <location>
        <position position="120"/>
    </location>
    <ligand>
        <name>ATP</name>
        <dbReference type="ChEBI" id="CHEBI:30616"/>
    </ligand>
</feature>
<dbReference type="GO" id="GO:0008652">
    <property type="term" value="P:amino acid biosynthetic process"/>
    <property type="evidence" value="ECO:0007669"/>
    <property type="project" value="UniProtKB-KW"/>
</dbReference>
<dbReference type="Gene3D" id="3.40.50.300">
    <property type="entry name" value="P-loop containing nucleotide triphosphate hydrolases"/>
    <property type="match status" value="1"/>
</dbReference>
<proteinExistence type="inferred from homology"/>
<evidence type="ECO:0000313" key="13">
    <source>
        <dbReference type="Proteomes" id="UP000051934"/>
    </source>
</evidence>
<dbReference type="NCBIfam" id="NF003456">
    <property type="entry name" value="PRK05057.1"/>
    <property type="match status" value="1"/>
</dbReference>
<dbReference type="PRINTS" id="PR01100">
    <property type="entry name" value="SHIKIMTKNASE"/>
</dbReference>
<keyword evidence="9 11" id="KW-0057">Aromatic amino acid biosynthesis</keyword>
<keyword evidence="6 11" id="KW-0547">Nucleotide-binding</keyword>
<evidence type="ECO:0000256" key="9">
    <source>
        <dbReference type="ARBA" id="ARBA00023141"/>
    </source>
</evidence>
<name>A0A0R2SKI7_9GAMM</name>
<dbReference type="Proteomes" id="UP000051934">
    <property type="component" value="Unassembled WGS sequence"/>
</dbReference>
<evidence type="ECO:0000256" key="8">
    <source>
        <dbReference type="ARBA" id="ARBA00022840"/>
    </source>
</evidence>
<dbReference type="GO" id="GO:0005524">
    <property type="term" value="F:ATP binding"/>
    <property type="evidence" value="ECO:0007669"/>
    <property type="project" value="UniProtKB-UniRule"/>
</dbReference>
<dbReference type="EMBL" id="LIBB01000010">
    <property type="protein sequence ID" value="KRO73309.1"/>
    <property type="molecule type" value="Genomic_DNA"/>
</dbReference>
<feature type="binding site" evidence="11">
    <location>
        <position position="139"/>
    </location>
    <ligand>
        <name>substrate</name>
    </ligand>
</feature>
<dbReference type="PANTHER" id="PTHR21087">
    <property type="entry name" value="SHIKIMATE KINASE"/>
    <property type="match status" value="1"/>
</dbReference>
<evidence type="ECO:0000256" key="2">
    <source>
        <dbReference type="ARBA" id="ARBA00006997"/>
    </source>
</evidence>
<organism evidence="12 13">
    <name type="scientific">OM182 bacterium BACL3 MAG-120507-bin80</name>
    <dbReference type="NCBI Taxonomy" id="1655577"/>
    <lineage>
        <taxon>Bacteria</taxon>
        <taxon>Pseudomonadati</taxon>
        <taxon>Pseudomonadota</taxon>
        <taxon>Gammaproteobacteria</taxon>
        <taxon>OMG group</taxon>
        <taxon>OM182 clade</taxon>
    </lineage>
</organism>
<comment type="subunit">
    <text evidence="11">Monomer.</text>
</comment>
<gene>
    <name evidence="11 12" type="primary">aroK</name>
    <name evidence="12" type="ORF">ABR69_04420</name>
</gene>
<dbReference type="AlphaFoldDB" id="A0A0R2SKI7"/>
<accession>A0A0R2SKI7</accession>
<evidence type="ECO:0000256" key="11">
    <source>
        <dbReference type="HAMAP-Rule" id="MF_00109"/>
    </source>
</evidence>
<dbReference type="UniPathway" id="UPA00053">
    <property type="reaction ID" value="UER00088"/>
</dbReference>
<evidence type="ECO:0000256" key="4">
    <source>
        <dbReference type="ARBA" id="ARBA00022605"/>
    </source>
</evidence>
<comment type="function">
    <text evidence="11">Catalyzes the specific phosphorylation of the 3-hydroxyl group of shikimic acid using ATP as a cosubstrate.</text>
</comment>
<keyword evidence="5 11" id="KW-0808">Transferase</keyword>